<keyword evidence="5" id="KW-0808">Transferase</keyword>
<dbReference type="Gene3D" id="3.90.1150.10">
    <property type="entry name" value="Aspartate Aminotransferase, domain 1"/>
    <property type="match status" value="1"/>
</dbReference>
<dbReference type="EMBL" id="CP016027">
    <property type="protein sequence ID" value="ANJ66265.1"/>
    <property type="molecule type" value="Genomic_DNA"/>
</dbReference>
<evidence type="ECO:0000256" key="4">
    <source>
        <dbReference type="ARBA" id="ARBA00012239"/>
    </source>
</evidence>
<dbReference type="GO" id="GO:0046872">
    <property type="term" value="F:metal ion binding"/>
    <property type="evidence" value="ECO:0007669"/>
    <property type="project" value="UniProtKB-KW"/>
</dbReference>
<dbReference type="STRING" id="1860122.A9404_01735"/>
<dbReference type="Gene3D" id="3.40.640.10">
    <property type="entry name" value="Type I PLP-dependent aspartate aminotransferase-like (Major domain)"/>
    <property type="match status" value="1"/>
</dbReference>
<keyword evidence="7" id="KW-0663">Pyridoxal phosphate</keyword>
<evidence type="ECO:0000256" key="7">
    <source>
        <dbReference type="ARBA" id="ARBA00022898"/>
    </source>
</evidence>
<dbReference type="Proteomes" id="UP000078596">
    <property type="component" value="Chromosome"/>
</dbReference>
<dbReference type="InterPro" id="IPR015424">
    <property type="entry name" value="PyrdxlP-dep_Trfase"/>
</dbReference>
<dbReference type="GO" id="GO:0031071">
    <property type="term" value="F:cysteine desulfurase activity"/>
    <property type="evidence" value="ECO:0007669"/>
    <property type="project" value="UniProtKB-EC"/>
</dbReference>
<evidence type="ECO:0000256" key="10">
    <source>
        <dbReference type="ARBA" id="ARBA00023231"/>
    </source>
</evidence>
<reference evidence="14 15" key="1">
    <citation type="submission" date="2016-06" db="EMBL/GenBank/DDBJ databases">
        <title>Insight into the functional genes involving in sulfur oxidation in Pearl River water.</title>
        <authorList>
            <person name="Luo J."/>
            <person name="Tan X."/>
            <person name="Lin W."/>
        </authorList>
    </citation>
    <scope>NUCLEOTIDE SEQUENCE [LARGE SCALE GENOMIC DNA]</scope>
    <source>
        <strain evidence="14 15">LS2</strain>
    </source>
</reference>
<dbReference type="PANTHER" id="PTHR11601:SF34">
    <property type="entry name" value="CYSTEINE DESULFURASE"/>
    <property type="match status" value="1"/>
</dbReference>
<dbReference type="EC" id="2.8.1.7" evidence="4"/>
<keyword evidence="6" id="KW-0479">Metal-binding</keyword>
<name>A0A191ZEH6_9GAMM</name>
<evidence type="ECO:0000256" key="11">
    <source>
        <dbReference type="ARBA" id="ARBA00031911"/>
    </source>
</evidence>
<dbReference type="OrthoDB" id="9808002at2"/>
<keyword evidence="8" id="KW-0408">Iron</keyword>
<dbReference type="GO" id="GO:0051536">
    <property type="term" value="F:iron-sulfur cluster binding"/>
    <property type="evidence" value="ECO:0007669"/>
    <property type="project" value="UniProtKB-KW"/>
</dbReference>
<dbReference type="Pfam" id="PF00266">
    <property type="entry name" value="Aminotran_5"/>
    <property type="match status" value="1"/>
</dbReference>
<dbReference type="PANTHER" id="PTHR11601">
    <property type="entry name" value="CYSTEINE DESULFURYLASE FAMILY MEMBER"/>
    <property type="match status" value="1"/>
</dbReference>
<organism evidence="14 15">
    <name type="scientific">Halothiobacillus diazotrophicus</name>
    <dbReference type="NCBI Taxonomy" id="1860122"/>
    <lineage>
        <taxon>Bacteria</taxon>
        <taxon>Pseudomonadati</taxon>
        <taxon>Pseudomonadota</taxon>
        <taxon>Gammaproteobacteria</taxon>
        <taxon>Chromatiales</taxon>
        <taxon>Halothiobacillaceae</taxon>
        <taxon>Halothiobacillus</taxon>
    </lineage>
</organism>
<dbReference type="AlphaFoldDB" id="A0A191ZEH6"/>
<dbReference type="PIRSF" id="PIRSF005572">
    <property type="entry name" value="NifS"/>
    <property type="match status" value="1"/>
</dbReference>
<proteinExistence type="inferred from homology"/>
<dbReference type="InterPro" id="IPR015422">
    <property type="entry name" value="PyrdxlP-dep_Trfase_small"/>
</dbReference>
<comment type="cofactor">
    <cofactor evidence="1">
        <name>pyridoxal 5'-phosphate</name>
        <dbReference type="ChEBI" id="CHEBI:597326"/>
    </cofactor>
</comment>
<dbReference type="SUPFAM" id="SSF53383">
    <property type="entry name" value="PLP-dependent transferases"/>
    <property type="match status" value="1"/>
</dbReference>
<dbReference type="Gene3D" id="1.10.260.50">
    <property type="match status" value="1"/>
</dbReference>
<evidence type="ECO:0000256" key="3">
    <source>
        <dbReference type="ARBA" id="ARBA00006490"/>
    </source>
</evidence>
<dbReference type="RefSeq" id="WP_066098099.1">
    <property type="nucleotide sequence ID" value="NZ_CP016027.1"/>
</dbReference>
<dbReference type="FunFam" id="3.40.640.10:FF:000084">
    <property type="entry name" value="IscS-like cysteine desulfurase"/>
    <property type="match status" value="1"/>
</dbReference>
<comment type="function">
    <text evidence="2">Catalyzes the removal of elemental sulfur atoms from cysteine to produce alanine. Seems to participate in the biosynthesis of the nitrogenase metalloclusters by providing the inorganic sulfur required for the Fe-S core formation.</text>
</comment>
<protein>
    <recommendedName>
        <fullName evidence="4">cysteine desulfurase</fullName>
        <ecNumber evidence="4">2.8.1.7</ecNumber>
    </recommendedName>
    <alternativeName>
        <fullName evidence="11">Nitrogenase metalloclusters biosynthesis protein NifS</fullName>
    </alternativeName>
</protein>
<dbReference type="InterPro" id="IPR015421">
    <property type="entry name" value="PyrdxlP-dep_Trfase_major"/>
</dbReference>
<accession>A0A191ZEH6</accession>
<evidence type="ECO:0000256" key="12">
    <source>
        <dbReference type="ARBA" id="ARBA00050776"/>
    </source>
</evidence>
<sequence>MSEPRTVYLDNNATTPLAPEALTAMLPYLSTDFANPSSASRAGTAVKEAIAGARADVAALLGCRTSELVFTSGATESNHMAMLGALAMAPEKRHLITSTVEHPSVLLLCRHLEQTGVEVTYLPVDASGQLNLAELRAAIRPDTALISLMWANNETGVVFPIPDIAEMARAAGVPLHVDGTQVLGKMPLDLASIGVLLFSCSAHKVHGPKGIGALYIQKGLGLPPLIYGHQERGRRGGTENVPGIIGFAAAARLMADIEAESVHLRVLRDRLEQGVLDCFPTAMVHGQAAERLPNTVNIAFRSIEAEELLHRLDQRGIVAATGAACAAGGSRPSHVLSAMGISRDDILTSLRFSVGRYNSRDDVEQLIRALIELVPTAEPAHQAAPATPHAIHP</sequence>
<evidence type="ECO:0000259" key="13">
    <source>
        <dbReference type="Pfam" id="PF00266"/>
    </source>
</evidence>
<evidence type="ECO:0000256" key="9">
    <source>
        <dbReference type="ARBA" id="ARBA00023014"/>
    </source>
</evidence>
<evidence type="ECO:0000256" key="2">
    <source>
        <dbReference type="ARBA" id="ARBA00003120"/>
    </source>
</evidence>
<comment type="catalytic activity">
    <reaction evidence="12">
        <text>(sulfur carrier)-H + L-cysteine = (sulfur carrier)-SH + L-alanine</text>
        <dbReference type="Rhea" id="RHEA:43892"/>
        <dbReference type="Rhea" id="RHEA-COMP:14737"/>
        <dbReference type="Rhea" id="RHEA-COMP:14739"/>
        <dbReference type="ChEBI" id="CHEBI:29917"/>
        <dbReference type="ChEBI" id="CHEBI:35235"/>
        <dbReference type="ChEBI" id="CHEBI:57972"/>
        <dbReference type="ChEBI" id="CHEBI:64428"/>
        <dbReference type="EC" id="2.8.1.7"/>
    </reaction>
</comment>
<dbReference type="InterPro" id="IPR016454">
    <property type="entry name" value="Cysteine_dSase"/>
</dbReference>
<evidence type="ECO:0000256" key="6">
    <source>
        <dbReference type="ARBA" id="ARBA00022723"/>
    </source>
</evidence>
<keyword evidence="10" id="KW-0535">Nitrogen fixation</keyword>
<comment type="similarity">
    <text evidence="3">Belongs to the class-V pyridoxal-phosphate-dependent aminotransferase family. NifS/IscS subfamily.</text>
</comment>
<dbReference type="InterPro" id="IPR000192">
    <property type="entry name" value="Aminotrans_V_dom"/>
</dbReference>
<dbReference type="KEGG" id="haz:A9404_01735"/>
<evidence type="ECO:0000256" key="1">
    <source>
        <dbReference type="ARBA" id="ARBA00001933"/>
    </source>
</evidence>
<evidence type="ECO:0000256" key="8">
    <source>
        <dbReference type="ARBA" id="ARBA00023004"/>
    </source>
</evidence>
<evidence type="ECO:0000256" key="5">
    <source>
        <dbReference type="ARBA" id="ARBA00022679"/>
    </source>
</evidence>
<keyword evidence="9" id="KW-0411">Iron-sulfur</keyword>
<keyword evidence="15" id="KW-1185">Reference proteome</keyword>
<evidence type="ECO:0000313" key="14">
    <source>
        <dbReference type="EMBL" id="ANJ66265.1"/>
    </source>
</evidence>
<evidence type="ECO:0000313" key="15">
    <source>
        <dbReference type="Proteomes" id="UP000078596"/>
    </source>
</evidence>
<feature type="domain" description="Aminotransferase class V" evidence="13">
    <location>
        <begin position="7"/>
        <end position="366"/>
    </location>
</feature>
<gene>
    <name evidence="14" type="ORF">A9404_01735</name>
</gene>